<protein>
    <submittedName>
        <fullName evidence="1">Uncharacterized protein</fullName>
    </submittedName>
</protein>
<accession>A0A1Z4J9X6</accession>
<dbReference type="EMBL" id="AP018203">
    <property type="protein sequence ID" value="BAY53562.1"/>
    <property type="molecule type" value="Genomic_DNA"/>
</dbReference>
<evidence type="ECO:0000313" key="1">
    <source>
        <dbReference type="EMBL" id="BAY53562.1"/>
    </source>
</evidence>
<name>A0A1Z4J9X6_LEPBY</name>
<proteinExistence type="predicted"/>
<dbReference type="Proteomes" id="UP000217895">
    <property type="component" value="Chromosome"/>
</dbReference>
<sequence length="74" mass="8755">MQFRIQRASLVDRENPVAEIWHNDQYVAEISQETEEFQLDIYPNPDPTSNGVWSFDLDAFLVNLEEAKRTLREK</sequence>
<reference evidence="1 2" key="1">
    <citation type="submission" date="2017-06" db="EMBL/GenBank/DDBJ databases">
        <title>Genome sequencing of cyanobaciteial culture collection at National Institute for Environmental Studies (NIES).</title>
        <authorList>
            <person name="Hirose Y."/>
            <person name="Shimura Y."/>
            <person name="Fujisawa T."/>
            <person name="Nakamura Y."/>
            <person name="Kawachi M."/>
        </authorList>
    </citation>
    <scope>NUCLEOTIDE SEQUENCE [LARGE SCALE GENOMIC DNA]</scope>
    <source>
        <strain evidence="1 2">NIES-2135</strain>
    </source>
</reference>
<organism evidence="1 2">
    <name type="scientific">Leptolyngbya boryana NIES-2135</name>
    <dbReference type="NCBI Taxonomy" id="1973484"/>
    <lineage>
        <taxon>Bacteria</taxon>
        <taxon>Bacillati</taxon>
        <taxon>Cyanobacteriota</taxon>
        <taxon>Cyanophyceae</taxon>
        <taxon>Leptolyngbyales</taxon>
        <taxon>Leptolyngbyaceae</taxon>
        <taxon>Leptolyngbya group</taxon>
        <taxon>Leptolyngbya</taxon>
    </lineage>
</organism>
<dbReference type="AlphaFoldDB" id="A0A1Z4J9X6"/>
<gene>
    <name evidence="1" type="ORF">NIES2135_03680</name>
</gene>
<evidence type="ECO:0000313" key="2">
    <source>
        <dbReference type="Proteomes" id="UP000217895"/>
    </source>
</evidence>
<keyword evidence="2" id="KW-1185">Reference proteome</keyword>